<dbReference type="InterPro" id="IPR005940">
    <property type="entry name" value="Anthranilate_Pribosyl_Tfrase"/>
</dbReference>
<dbReference type="GO" id="GO:0004048">
    <property type="term" value="F:anthranilate phosphoribosyltransferase activity"/>
    <property type="evidence" value="ECO:0007669"/>
    <property type="project" value="UniProtKB-EC"/>
</dbReference>
<dbReference type="OrthoDB" id="9926at2"/>
<dbReference type="eggNOG" id="COG0547">
    <property type="taxonomic scope" value="Bacteria"/>
</dbReference>
<dbReference type="InterPro" id="IPR035902">
    <property type="entry name" value="Nuc_phospho_transferase"/>
</dbReference>
<dbReference type="InterPro" id="IPR000312">
    <property type="entry name" value="Glycosyl_Trfase_fam3"/>
</dbReference>
<dbReference type="Pfam" id="PF00591">
    <property type="entry name" value="Glycos_transf_3"/>
    <property type="match status" value="1"/>
</dbReference>
<accession>D8PAC7</accession>
<feature type="transmembrane region" description="Helical" evidence="3">
    <location>
        <begin position="94"/>
        <end position="114"/>
    </location>
</feature>
<dbReference type="GO" id="GO:0005829">
    <property type="term" value="C:cytosol"/>
    <property type="evidence" value="ECO:0007669"/>
    <property type="project" value="TreeGrafter"/>
</dbReference>
<protein>
    <submittedName>
        <fullName evidence="6">Anthranilate phosphoribosyltransferase</fullName>
        <ecNumber evidence="6">2.4.2.18</ecNumber>
    </submittedName>
</protein>
<dbReference type="KEGG" id="nde:NIDE0409"/>
<feature type="domain" description="Glycosyl transferase family 3 N-terminal" evidence="5">
    <location>
        <begin position="3"/>
        <end position="66"/>
    </location>
</feature>
<proteinExistence type="predicted"/>
<dbReference type="Gene3D" id="3.40.1030.10">
    <property type="entry name" value="Nucleoside phosphorylase/phosphoribosyltransferase catalytic domain"/>
    <property type="match status" value="1"/>
</dbReference>
<evidence type="ECO:0000256" key="2">
    <source>
        <dbReference type="ARBA" id="ARBA00022679"/>
    </source>
</evidence>
<dbReference type="InterPro" id="IPR036320">
    <property type="entry name" value="Glycosyl_Trfase_fam3_N_dom_sf"/>
</dbReference>
<dbReference type="EC" id="2.4.2.18" evidence="6"/>
<organism evidence="6 7">
    <name type="scientific">Nitrospira defluvii</name>
    <dbReference type="NCBI Taxonomy" id="330214"/>
    <lineage>
        <taxon>Bacteria</taxon>
        <taxon>Pseudomonadati</taxon>
        <taxon>Nitrospirota</taxon>
        <taxon>Nitrospiria</taxon>
        <taxon>Nitrospirales</taxon>
        <taxon>Nitrospiraceae</taxon>
        <taxon>Nitrospira</taxon>
    </lineage>
</organism>
<keyword evidence="3" id="KW-1133">Transmembrane helix</keyword>
<feature type="domain" description="Glycosyl transferase family 3" evidence="4">
    <location>
        <begin position="92"/>
        <end position="330"/>
    </location>
</feature>
<dbReference type="InterPro" id="IPR017459">
    <property type="entry name" value="Glycosyl_Trfase_fam3_N_dom"/>
</dbReference>
<sequence>MQHLLAKVAKGQKTSKDLTWEEAKQAMRLMIEGTATPAQIGAFLTAMRFKSESVTELAAFTATARQYVPPVPVRSGLGVVDVPVYAGKRETFHAILPAAIVAAAAGAVLLLHGVDGPPDRLGISSVLKLLGIPVDMTAKSVGAELEKKGFAYLDLALYHPPVSRFLEMRQELGVRNFFHPVARMLNPARATSQVIGLSHPPYFEKTIEALRMLSCPRALVIRGVEGDPELSIGNSTRLLELKDERITPFTFQPKDAGLSMATFREMAGFPVEQREREADLIKRLLANEIQGGQRDWVLLNAAMLLYAAGKGTSITGNLGAARSALESGLAKAKLAELVAVAGSSAGHAPKVGISA</sequence>
<dbReference type="STRING" id="330214.NIDE0409"/>
<dbReference type="AlphaFoldDB" id="D8PAC7"/>
<dbReference type="PANTHER" id="PTHR43285:SF2">
    <property type="entry name" value="ANTHRANILATE PHOSPHORIBOSYLTRANSFERASE"/>
    <property type="match status" value="1"/>
</dbReference>
<evidence type="ECO:0000259" key="4">
    <source>
        <dbReference type="Pfam" id="PF00591"/>
    </source>
</evidence>
<evidence type="ECO:0000256" key="3">
    <source>
        <dbReference type="SAM" id="Phobius"/>
    </source>
</evidence>
<keyword evidence="1 6" id="KW-0328">Glycosyltransferase</keyword>
<dbReference type="Proteomes" id="UP000001660">
    <property type="component" value="Chromosome"/>
</dbReference>
<evidence type="ECO:0000259" key="5">
    <source>
        <dbReference type="Pfam" id="PF02885"/>
    </source>
</evidence>
<keyword evidence="3" id="KW-0812">Transmembrane</keyword>
<dbReference type="SUPFAM" id="SSF52418">
    <property type="entry name" value="Nucleoside phosphorylase/phosphoribosyltransferase catalytic domain"/>
    <property type="match status" value="1"/>
</dbReference>
<dbReference type="HOGENOM" id="CLU_034315_0_0_0"/>
<dbReference type="EMBL" id="FP929003">
    <property type="protein sequence ID" value="CBK40186.1"/>
    <property type="molecule type" value="Genomic_DNA"/>
</dbReference>
<evidence type="ECO:0000313" key="7">
    <source>
        <dbReference type="Proteomes" id="UP000001660"/>
    </source>
</evidence>
<dbReference type="Pfam" id="PF02885">
    <property type="entry name" value="Glycos_trans_3N"/>
    <property type="match status" value="1"/>
</dbReference>
<dbReference type="SUPFAM" id="SSF47648">
    <property type="entry name" value="Nucleoside phosphorylase/phosphoribosyltransferase N-terminal domain"/>
    <property type="match status" value="1"/>
</dbReference>
<reference evidence="6 7" key="1">
    <citation type="journal article" date="2010" name="Proc. Natl. Acad. Sci. U.S.A.">
        <title>A Nitrospira metagenome illuminates the physiology and evolution of globally important nitrite-oxidizing bacteria.</title>
        <authorList>
            <person name="Lucker S."/>
            <person name="Wagner M."/>
            <person name="Maixner F."/>
            <person name="Pelletier E."/>
            <person name="Koch H."/>
            <person name="Vacherie B."/>
            <person name="Rattei T."/>
            <person name="Sinninghe Damste J."/>
            <person name="Spieck E."/>
            <person name="Le Paslier D."/>
            <person name="Daims H."/>
        </authorList>
    </citation>
    <scope>NUCLEOTIDE SEQUENCE [LARGE SCALE GENOMIC DNA]</scope>
</reference>
<dbReference type="PANTHER" id="PTHR43285">
    <property type="entry name" value="ANTHRANILATE PHOSPHORIBOSYLTRANSFERASE"/>
    <property type="match status" value="1"/>
</dbReference>
<evidence type="ECO:0000256" key="1">
    <source>
        <dbReference type="ARBA" id="ARBA00022676"/>
    </source>
</evidence>
<dbReference type="GO" id="GO:0000162">
    <property type="term" value="P:L-tryptophan biosynthetic process"/>
    <property type="evidence" value="ECO:0007669"/>
    <property type="project" value="InterPro"/>
</dbReference>
<evidence type="ECO:0000313" key="6">
    <source>
        <dbReference type="EMBL" id="CBK40186.1"/>
    </source>
</evidence>
<dbReference type="Gene3D" id="1.20.970.10">
    <property type="entry name" value="Transferase, Pyrimidine Nucleoside Phosphorylase, Chain C"/>
    <property type="match status" value="1"/>
</dbReference>
<keyword evidence="2 6" id="KW-0808">Transferase</keyword>
<keyword evidence="3" id="KW-0472">Membrane</keyword>
<name>D8PAC7_9BACT</name>
<keyword evidence="7" id="KW-1185">Reference proteome</keyword>
<gene>
    <name evidence="6" type="primary">trpD</name>
    <name evidence="6" type="ORF">NIDE0409</name>
</gene>